<gene>
    <name evidence="1" type="ordered locus">Clocel_1645</name>
</gene>
<protein>
    <recommendedName>
        <fullName evidence="3">Prenyltransferase/squalene oxidase</fullName>
    </recommendedName>
</protein>
<evidence type="ECO:0000313" key="2">
    <source>
        <dbReference type="Proteomes" id="UP000002730"/>
    </source>
</evidence>
<reference evidence="1 2" key="1">
    <citation type="submission" date="2010-08" db="EMBL/GenBank/DDBJ databases">
        <title>Complete sequence of Clostridium cellulovorans 743B.</title>
        <authorList>
            <consortium name="US DOE Joint Genome Institute"/>
            <person name="Lucas S."/>
            <person name="Copeland A."/>
            <person name="Lapidus A."/>
            <person name="Cheng J.-F."/>
            <person name="Bruce D."/>
            <person name="Goodwin L."/>
            <person name="Pitluck S."/>
            <person name="Chertkov O."/>
            <person name="Detter J.C."/>
            <person name="Han C."/>
            <person name="Tapia R."/>
            <person name="Land M."/>
            <person name="Hauser L."/>
            <person name="Chang Y.-J."/>
            <person name="Jeffries C."/>
            <person name="Kyrpides N."/>
            <person name="Ivanova N."/>
            <person name="Mikhailova N."/>
            <person name="Hemme C.L."/>
            <person name="Woyke T."/>
        </authorList>
    </citation>
    <scope>NUCLEOTIDE SEQUENCE [LARGE SCALE GENOMIC DNA]</scope>
    <source>
        <strain evidence="2">ATCC 35296 / DSM 3052 / OCM 3 / 743B</strain>
    </source>
</reference>
<proteinExistence type="predicted"/>
<accession>D9SX30</accession>
<keyword evidence="2" id="KW-1185">Reference proteome</keyword>
<dbReference type="EMBL" id="CP002160">
    <property type="protein sequence ID" value="ADL51391.1"/>
    <property type="molecule type" value="Genomic_DNA"/>
</dbReference>
<dbReference type="Proteomes" id="UP000002730">
    <property type="component" value="Chromosome"/>
</dbReference>
<dbReference type="RefSeq" id="WP_010077398.1">
    <property type="nucleotide sequence ID" value="NC_014393.1"/>
</dbReference>
<dbReference type="eggNOG" id="ENOG502Z95C">
    <property type="taxonomic scope" value="Bacteria"/>
</dbReference>
<dbReference type="STRING" id="573061.Clocel_1645"/>
<sequence length="307" mass="36275">MRKVSLNHISAWIHKNARELEIAIWKYHFEEGSKEAVLNALTYYQNEDGGFGNTVDPDNWNVNSLPYATLFVINILDDIEFYDMQHPIYLGIKKYIDTESNFPEGWVFTVETNKDYPHASYYNYDENYNKTESTGIILGFCSFIINHYPESKIYAEVLKLSDKMLEKLYSGDNLGDMGPTGYISLVDATKHAKLQGYDYDKLELRLRELVNKSIQRNPEQWPYYGYKPSDYIKSEDNIFYEDNKDIIQVELDFLYDTLPQNDVWPIPWSWFENNEKYPKESIISGNWWKAIKAIEKAKFLRNFIRVQ</sequence>
<evidence type="ECO:0008006" key="3">
    <source>
        <dbReference type="Google" id="ProtNLM"/>
    </source>
</evidence>
<organism evidence="1 2">
    <name type="scientific">Clostridium cellulovorans (strain ATCC 35296 / DSM 3052 / OCM 3 / 743B)</name>
    <dbReference type="NCBI Taxonomy" id="573061"/>
    <lineage>
        <taxon>Bacteria</taxon>
        <taxon>Bacillati</taxon>
        <taxon>Bacillota</taxon>
        <taxon>Clostridia</taxon>
        <taxon>Eubacteriales</taxon>
        <taxon>Clostridiaceae</taxon>
        <taxon>Clostridium</taxon>
    </lineage>
</organism>
<dbReference type="HOGENOM" id="CLU_051344_0_0_9"/>
<dbReference type="AlphaFoldDB" id="D9SX30"/>
<dbReference type="OrthoDB" id="3286086at2"/>
<name>D9SX30_CLOC7</name>
<evidence type="ECO:0000313" key="1">
    <source>
        <dbReference type="EMBL" id="ADL51391.1"/>
    </source>
</evidence>
<dbReference type="KEGG" id="ccb:Clocel_1645"/>